<reference evidence="1" key="1">
    <citation type="submission" date="2022-11" db="EMBL/GenBank/DDBJ databases">
        <title>Genome Sequence of Boeremia exigua.</title>
        <authorList>
            <person name="Buettner E."/>
        </authorList>
    </citation>
    <scope>NUCLEOTIDE SEQUENCE</scope>
    <source>
        <strain evidence="1">CU02</strain>
    </source>
</reference>
<evidence type="ECO:0000313" key="2">
    <source>
        <dbReference type="Proteomes" id="UP001153331"/>
    </source>
</evidence>
<dbReference type="EMBL" id="JAPHNI010000506">
    <property type="protein sequence ID" value="KAJ8110372.1"/>
    <property type="molecule type" value="Genomic_DNA"/>
</dbReference>
<keyword evidence="2" id="KW-1185">Reference proteome</keyword>
<accession>A0ACC2I4W2</accession>
<gene>
    <name evidence="1" type="ORF">OPT61_g6775</name>
</gene>
<proteinExistence type="predicted"/>
<organism evidence="1 2">
    <name type="scientific">Boeremia exigua</name>
    <dbReference type="NCBI Taxonomy" id="749465"/>
    <lineage>
        <taxon>Eukaryota</taxon>
        <taxon>Fungi</taxon>
        <taxon>Dikarya</taxon>
        <taxon>Ascomycota</taxon>
        <taxon>Pezizomycotina</taxon>
        <taxon>Dothideomycetes</taxon>
        <taxon>Pleosporomycetidae</taxon>
        <taxon>Pleosporales</taxon>
        <taxon>Pleosporineae</taxon>
        <taxon>Didymellaceae</taxon>
        <taxon>Boeremia</taxon>
    </lineage>
</organism>
<dbReference type="Proteomes" id="UP001153331">
    <property type="component" value="Unassembled WGS sequence"/>
</dbReference>
<comment type="caution">
    <text evidence="1">The sequence shown here is derived from an EMBL/GenBank/DDBJ whole genome shotgun (WGS) entry which is preliminary data.</text>
</comment>
<name>A0ACC2I4W2_9PLEO</name>
<evidence type="ECO:0000313" key="1">
    <source>
        <dbReference type="EMBL" id="KAJ8110372.1"/>
    </source>
</evidence>
<sequence length="241" mass="26269">MSSPKLYQAWVGNEEVDDDCNSIQSSPDGKWWDISRAPPNSRAASPTPSADPNDAPTSASAGVRANSNKRSVEAPKRSEQVNPPLTPGRTAQTVANIRKRVRYSDYYTETVETREVVIDGRRRQISVMGLSIPKNLPNKTTAESTAFAPQRVNKKIPEVVEDTVTPTPSELNLSKGQMAVTESSPAAHKPGYASGFGTTEKERSAEGIVAVDEASLEDEGDWEVLDHSEVMNESVILDRCR</sequence>
<protein>
    <submittedName>
        <fullName evidence="1">Uncharacterized protein</fullName>
    </submittedName>
</protein>